<accession>A0AA39Q406</accession>
<evidence type="ECO:0000256" key="4">
    <source>
        <dbReference type="ARBA" id="ARBA00004696"/>
    </source>
</evidence>
<evidence type="ECO:0000256" key="11">
    <source>
        <dbReference type="ARBA" id="ARBA00022793"/>
    </source>
</evidence>
<keyword evidence="17" id="KW-0511">Multifunctional enzyme</keyword>
<keyword evidence="15" id="KW-0413">Isomerase</keyword>
<dbReference type="PANTHER" id="PTHR43418:SF4">
    <property type="entry name" value="MULTIFUNCTIONAL TRYPTOPHAN BIOSYNTHESIS PROTEIN"/>
    <property type="match status" value="1"/>
</dbReference>
<gene>
    <name evidence="22" type="ORF">EDD18DRAFT_1287771</name>
</gene>
<comment type="catalytic activity">
    <reaction evidence="2">
        <text>1-(2-carboxyphenylamino)-1-deoxy-D-ribulose 5-phosphate + H(+) = (1S,2R)-1-C-(indol-3-yl)glycerol 3-phosphate + CO2 + H2O</text>
        <dbReference type="Rhea" id="RHEA:23476"/>
        <dbReference type="ChEBI" id="CHEBI:15377"/>
        <dbReference type="ChEBI" id="CHEBI:15378"/>
        <dbReference type="ChEBI" id="CHEBI:16526"/>
        <dbReference type="ChEBI" id="CHEBI:58613"/>
        <dbReference type="ChEBI" id="CHEBI:58866"/>
        <dbReference type="EC" id="4.1.1.48"/>
    </reaction>
</comment>
<dbReference type="FunFam" id="3.40.50.880:FF:000031">
    <property type="entry name" value="Multifunctional tryptophan biosynthesis protein"/>
    <property type="match status" value="1"/>
</dbReference>
<dbReference type="GO" id="GO:0005829">
    <property type="term" value="C:cytosol"/>
    <property type="evidence" value="ECO:0007669"/>
    <property type="project" value="TreeGrafter"/>
</dbReference>
<evidence type="ECO:0000256" key="9">
    <source>
        <dbReference type="ARBA" id="ARBA00018819"/>
    </source>
</evidence>
<evidence type="ECO:0000256" key="3">
    <source>
        <dbReference type="ARBA" id="ARBA00004664"/>
    </source>
</evidence>
<dbReference type="CDD" id="cd00405">
    <property type="entry name" value="PRAI"/>
    <property type="match status" value="1"/>
</dbReference>
<dbReference type="PIRSF" id="PIRSF001382">
    <property type="entry name" value="TrpG-trpC-trpF"/>
    <property type="match status" value="1"/>
</dbReference>
<dbReference type="InterPro" id="IPR029062">
    <property type="entry name" value="Class_I_gatase-like"/>
</dbReference>
<dbReference type="PRINTS" id="PR00097">
    <property type="entry name" value="ANTSNTHASEII"/>
</dbReference>
<dbReference type="Gene3D" id="3.40.50.880">
    <property type="match status" value="1"/>
</dbReference>
<evidence type="ECO:0000256" key="8">
    <source>
        <dbReference type="ARBA" id="ARBA00012572"/>
    </source>
</evidence>
<dbReference type="EC" id="5.3.1.24" evidence="8"/>
<proteinExistence type="inferred from homology"/>
<evidence type="ECO:0000256" key="13">
    <source>
        <dbReference type="ARBA" id="ARBA00022962"/>
    </source>
</evidence>
<dbReference type="InterPro" id="IPR017926">
    <property type="entry name" value="GATASE"/>
</dbReference>
<dbReference type="PANTHER" id="PTHR43418">
    <property type="entry name" value="MULTIFUNCTIONAL TRYPTOPHAN BIOSYNTHESIS PROTEIN-RELATED"/>
    <property type="match status" value="1"/>
</dbReference>
<dbReference type="InterPro" id="IPR006221">
    <property type="entry name" value="TrpG/PapA_dom"/>
</dbReference>
<dbReference type="SUPFAM" id="SSF52317">
    <property type="entry name" value="Class I glutamine amidotransferase-like"/>
    <property type="match status" value="1"/>
</dbReference>
<dbReference type="CDD" id="cd00331">
    <property type="entry name" value="IGPS"/>
    <property type="match status" value="1"/>
</dbReference>
<evidence type="ECO:0000256" key="6">
    <source>
        <dbReference type="ARBA" id="ARBA00012266"/>
    </source>
</evidence>
<keyword evidence="12" id="KW-0822">Tryptophan biosynthesis</keyword>
<keyword evidence="11" id="KW-0210">Decarboxylase</keyword>
<dbReference type="InterPro" id="IPR050472">
    <property type="entry name" value="Anth_synth/Amidotransfase"/>
</dbReference>
<feature type="domain" description="Indole-3-glycerol phosphate synthase" evidence="20">
    <location>
        <begin position="236"/>
        <end position="496"/>
    </location>
</feature>
<evidence type="ECO:0000313" key="23">
    <source>
        <dbReference type="Proteomes" id="UP001175228"/>
    </source>
</evidence>
<feature type="domain" description="Glutamine amidotransferase" evidence="19">
    <location>
        <begin position="16"/>
        <end position="200"/>
    </location>
</feature>
<evidence type="ECO:0000256" key="17">
    <source>
        <dbReference type="ARBA" id="ARBA00023268"/>
    </source>
</evidence>
<comment type="pathway">
    <text evidence="3">Amino-acid biosynthesis; L-tryptophan biosynthesis; L-tryptophan from chorismate: step 3/5.</text>
</comment>
<evidence type="ECO:0000256" key="14">
    <source>
        <dbReference type="ARBA" id="ARBA00023141"/>
    </source>
</evidence>
<dbReference type="InterPro" id="IPR001240">
    <property type="entry name" value="PRAI_dom"/>
</dbReference>
<dbReference type="NCBIfam" id="TIGR00566">
    <property type="entry name" value="trpG_papA"/>
    <property type="match status" value="1"/>
</dbReference>
<dbReference type="Pfam" id="PF00218">
    <property type="entry name" value="IGPS"/>
    <property type="match status" value="1"/>
</dbReference>
<dbReference type="Pfam" id="PF00697">
    <property type="entry name" value="PRAI"/>
    <property type="match status" value="1"/>
</dbReference>
<keyword evidence="23" id="KW-1185">Reference proteome</keyword>
<dbReference type="PROSITE" id="PS51273">
    <property type="entry name" value="GATASE_TYPE_1"/>
    <property type="match status" value="1"/>
</dbReference>
<evidence type="ECO:0000256" key="1">
    <source>
        <dbReference type="ARBA" id="ARBA00001164"/>
    </source>
</evidence>
<evidence type="ECO:0000256" key="10">
    <source>
        <dbReference type="ARBA" id="ARBA00022605"/>
    </source>
</evidence>
<dbReference type="EC" id="4.1.1.48" evidence="7"/>
<dbReference type="EC" id="4.1.3.27" evidence="6"/>
<dbReference type="GO" id="GO:0004425">
    <property type="term" value="F:indole-3-glycerol-phosphate synthase activity"/>
    <property type="evidence" value="ECO:0007669"/>
    <property type="project" value="UniProtKB-EC"/>
</dbReference>
<dbReference type="InterPro" id="IPR011060">
    <property type="entry name" value="RibuloseP-bd_barrel"/>
</dbReference>
<dbReference type="InterPro" id="IPR013798">
    <property type="entry name" value="Indole-3-glycerol_P_synth_dom"/>
</dbReference>
<sequence length="743" mass="79761">MSSTLPPALSKPLDVLLIDNFDSFTWNLYQQLCLLGAEVTVIRNDAISPEQFPELQLNSLIISPGPGHPKTDSGISRDAIEFFKGKVPVLGVCMGLECMVDVFGGEIAYAGEIMHGKVSRILHDSRGCFNGIAQGIKSTRYHSLSAAHTTLPAELAITATTDDSGVIMGVRHRQYTLEAVQYHPESILSEGGDALIRNFLALRGGTWEENPESRVLDTTLPPFEAKGGGKKIPSVLEKIYHQRLADVTQAQATPGSTMADLETLYALDVAPPLIPLLPRLASRPAVFAEVKRASPSKGPIAPTISPASQALTYALAGAHVVSVLTEPKWFLGSLQDMLHARLSVGTLPERPAILRKDFIFSRYQVLESRIWGADTILLIVGLLPEVALRDLYAYSLELGMEPLVEVNNAREMDLALSLPAKVIGVNNRNLHDFRVDMDTTTRLVDMAKGKDVILCALSGITSAADVSRYTSQGVDGVLIGETLMRAKDPAAFIRQLLPAPPAPPSEPPVPLVKICGVRTAEEALAIADAGADMLGLMFVASSKRYVPFDTAREICASIRALRFSCPPPPPPVLDNSSWFASHAARLTGFPLVVGVFQNQPLSEILHAVSACQLDAVQLHGSEPVEWAHHIPVPVIKAFHPESAGITQAGYHEFVLLDSLRDDGSGVSGGSGRVVDWEEAERVARRGPVILAGGLTLENVREGVGRVRPWGVDVSGGVEREGGEGKDLAKVAAFVRAAKGLGVE</sequence>
<dbReference type="PRINTS" id="PR00096">
    <property type="entry name" value="GATASE"/>
</dbReference>
<comment type="pathway">
    <text evidence="5">Amino-acid biosynthesis; L-tryptophan biosynthesis; L-tryptophan from chorismate: step 1/5.</text>
</comment>
<keyword evidence="14" id="KW-0057">Aromatic amino acid biosynthesis</keyword>
<keyword evidence="10" id="KW-0028">Amino-acid biosynthesis</keyword>
<evidence type="ECO:0000256" key="16">
    <source>
        <dbReference type="ARBA" id="ARBA00023239"/>
    </source>
</evidence>
<evidence type="ECO:0000259" key="20">
    <source>
        <dbReference type="Pfam" id="PF00218"/>
    </source>
</evidence>
<evidence type="ECO:0000256" key="7">
    <source>
        <dbReference type="ARBA" id="ARBA00012362"/>
    </source>
</evidence>
<dbReference type="HAMAP" id="MF_00135">
    <property type="entry name" value="PRAI"/>
    <property type="match status" value="1"/>
</dbReference>
<dbReference type="Proteomes" id="UP001175228">
    <property type="component" value="Unassembled WGS sequence"/>
</dbReference>
<comment type="catalytic activity">
    <reaction evidence="1">
        <text>N-(5-phospho-beta-D-ribosyl)anthranilate = 1-(2-carboxyphenylamino)-1-deoxy-D-ribulose 5-phosphate</text>
        <dbReference type="Rhea" id="RHEA:21540"/>
        <dbReference type="ChEBI" id="CHEBI:18277"/>
        <dbReference type="ChEBI" id="CHEBI:58613"/>
        <dbReference type="EC" id="5.3.1.24"/>
    </reaction>
</comment>
<reference evidence="22" key="1">
    <citation type="submission" date="2023-06" db="EMBL/GenBank/DDBJ databases">
        <authorList>
            <consortium name="Lawrence Berkeley National Laboratory"/>
            <person name="Ahrendt S."/>
            <person name="Sahu N."/>
            <person name="Indic B."/>
            <person name="Wong-Bajracharya J."/>
            <person name="Merenyi Z."/>
            <person name="Ke H.-M."/>
            <person name="Monk M."/>
            <person name="Kocsube S."/>
            <person name="Drula E."/>
            <person name="Lipzen A."/>
            <person name="Balint B."/>
            <person name="Henrissat B."/>
            <person name="Andreopoulos B."/>
            <person name="Martin F.M."/>
            <person name="Harder C.B."/>
            <person name="Rigling D."/>
            <person name="Ford K.L."/>
            <person name="Foster G.D."/>
            <person name="Pangilinan J."/>
            <person name="Papanicolaou A."/>
            <person name="Barry K."/>
            <person name="LaButti K."/>
            <person name="Viragh M."/>
            <person name="Koriabine M."/>
            <person name="Yan M."/>
            <person name="Riley R."/>
            <person name="Champramary S."/>
            <person name="Plett K.L."/>
            <person name="Tsai I.J."/>
            <person name="Slot J."/>
            <person name="Sipos G."/>
            <person name="Plett J."/>
            <person name="Nagy L.G."/>
            <person name="Grigoriev I.V."/>
        </authorList>
    </citation>
    <scope>NUCLEOTIDE SEQUENCE</scope>
    <source>
        <strain evidence="22">HWK02</strain>
    </source>
</reference>
<dbReference type="InterPro" id="IPR013785">
    <property type="entry name" value="Aldolase_TIM"/>
</dbReference>
<dbReference type="InterPro" id="IPR016302">
    <property type="entry name" value="Anthranilate_synth_II"/>
</dbReference>
<evidence type="ECO:0000256" key="12">
    <source>
        <dbReference type="ARBA" id="ARBA00022822"/>
    </source>
</evidence>
<keyword evidence="13" id="KW-0315">Glutamine amidotransferase</keyword>
<evidence type="ECO:0000256" key="18">
    <source>
        <dbReference type="ARBA" id="ARBA00047683"/>
    </source>
</evidence>
<comment type="catalytic activity">
    <reaction evidence="18">
        <text>chorismate + L-glutamine = anthranilate + pyruvate + L-glutamate + H(+)</text>
        <dbReference type="Rhea" id="RHEA:21732"/>
        <dbReference type="ChEBI" id="CHEBI:15361"/>
        <dbReference type="ChEBI" id="CHEBI:15378"/>
        <dbReference type="ChEBI" id="CHEBI:16567"/>
        <dbReference type="ChEBI" id="CHEBI:29748"/>
        <dbReference type="ChEBI" id="CHEBI:29985"/>
        <dbReference type="ChEBI" id="CHEBI:58359"/>
        <dbReference type="EC" id="4.1.3.27"/>
    </reaction>
</comment>
<protein>
    <recommendedName>
        <fullName evidence="9">Multifunctional tryptophan biosynthesis protein</fullName>
        <ecNumber evidence="7">4.1.1.48</ecNumber>
        <ecNumber evidence="6">4.1.3.27</ecNumber>
        <ecNumber evidence="8">5.3.1.24</ecNumber>
    </recommendedName>
</protein>
<name>A0AA39Q406_9AGAR</name>
<dbReference type="SUPFAM" id="SSF51366">
    <property type="entry name" value="Ribulose-phoshate binding barrel"/>
    <property type="match status" value="2"/>
</dbReference>
<dbReference type="AlphaFoldDB" id="A0AA39Q406"/>
<dbReference type="CDD" id="cd01743">
    <property type="entry name" value="GATase1_Anthranilate_Synthase"/>
    <property type="match status" value="1"/>
</dbReference>
<keyword evidence="16" id="KW-0456">Lyase</keyword>
<feature type="domain" description="N-(5'phosphoribosyl) anthranilate isomerase (PRAI)" evidence="21">
    <location>
        <begin position="589"/>
        <end position="735"/>
    </location>
</feature>
<evidence type="ECO:0000256" key="5">
    <source>
        <dbReference type="ARBA" id="ARBA00004873"/>
    </source>
</evidence>
<dbReference type="Gene3D" id="3.20.20.70">
    <property type="entry name" value="Aldolase class I"/>
    <property type="match status" value="2"/>
</dbReference>
<dbReference type="EMBL" id="JAUEPU010000019">
    <property type="protein sequence ID" value="KAK0494809.1"/>
    <property type="molecule type" value="Genomic_DNA"/>
</dbReference>
<dbReference type="Pfam" id="PF00117">
    <property type="entry name" value="GATase"/>
    <property type="match status" value="1"/>
</dbReference>
<dbReference type="GO" id="GO:0004640">
    <property type="term" value="F:phosphoribosylanthranilate isomerase activity"/>
    <property type="evidence" value="ECO:0007669"/>
    <property type="project" value="UniProtKB-EC"/>
</dbReference>
<evidence type="ECO:0000313" key="22">
    <source>
        <dbReference type="EMBL" id="KAK0494809.1"/>
    </source>
</evidence>
<comment type="caution">
    <text evidence="22">The sequence shown here is derived from an EMBL/GenBank/DDBJ whole genome shotgun (WGS) entry which is preliminary data.</text>
</comment>
<evidence type="ECO:0000256" key="2">
    <source>
        <dbReference type="ARBA" id="ARBA00001633"/>
    </source>
</evidence>
<dbReference type="GO" id="GO:0000162">
    <property type="term" value="P:L-tryptophan biosynthetic process"/>
    <property type="evidence" value="ECO:0007669"/>
    <property type="project" value="UniProtKB-KW"/>
</dbReference>
<evidence type="ECO:0000259" key="19">
    <source>
        <dbReference type="Pfam" id="PF00117"/>
    </source>
</evidence>
<comment type="pathway">
    <text evidence="4">Amino-acid biosynthesis; L-tryptophan biosynthesis; L-tryptophan from chorismate: step 4/5.</text>
</comment>
<organism evidence="22 23">
    <name type="scientific">Armillaria luteobubalina</name>
    <dbReference type="NCBI Taxonomy" id="153913"/>
    <lineage>
        <taxon>Eukaryota</taxon>
        <taxon>Fungi</taxon>
        <taxon>Dikarya</taxon>
        <taxon>Basidiomycota</taxon>
        <taxon>Agaricomycotina</taxon>
        <taxon>Agaricomycetes</taxon>
        <taxon>Agaricomycetidae</taxon>
        <taxon>Agaricales</taxon>
        <taxon>Marasmiineae</taxon>
        <taxon>Physalacriaceae</taxon>
        <taxon>Armillaria</taxon>
    </lineage>
</organism>
<evidence type="ECO:0000256" key="15">
    <source>
        <dbReference type="ARBA" id="ARBA00023235"/>
    </source>
</evidence>
<evidence type="ECO:0000259" key="21">
    <source>
        <dbReference type="Pfam" id="PF00697"/>
    </source>
</evidence>
<dbReference type="GO" id="GO:0004049">
    <property type="term" value="F:anthranilate synthase activity"/>
    <property type="evidence" value="ECO:0007669"/>
    <property type="project" value="UniProtKB-EC"/>
</dbReference>